<evidence type="ECO:0000313" key="2">
    <source>
        <dbReference type="EMBL" id="OQA51944.1"/>
    </source>
</evidence>
<dbReference type="AlphaFoldDB" id="A0A1V5SCA8"/>
<dbReference type="Proteomes" id="UP000485367">
    <property type="component" value="Unassembled WGS sequence"/>
</dbReference>
<feature type="transmembrane region" description="Helical" evidence="1">
    <location>
        <begin position="101"/>
        <end position="120"/>
    </location>
</feature>
<feature type="transmembrane region" description="Helical" evidence="1">
    <location>
        <begin position="7"/>
        <end position="27"/>
    </location>
</feature>
<proteinExistence type="predicted"/>
<protein>
    <submittedName>
        <fullName evidence="2">VIT family protein</fullName>
    </submittedName>
</protein>
<reference evidence="2" key="1">
    <citation type="submission" date="2017-02" db="EMBL/GenBank/DDBJ databases">
        <title>Delving into the versatile metabolic prowess of the omnipresent phylum Bacteroidetes.</title>
        <authorList>
            <person name="Nobu M.K."/>
            <person name="Mei R."/>
            <person name="Narihiro T."/>
            <person name="Kuroda K."/>
            <person name="Liu W.-T."/>
        </authorList>
    </citation>
    <scope>NUCLEOTIDE SEQUENCE</scope>
    <source>
        <strain evidence="2">ADurb.Bin280</strain>
    </source>
</reference>
<organism evidence="2">
    <name type="scientific">candidate division WS2 bacterium ADurb.Bin280</name>
    <dbReference type="NCBI Taxonomy" id="1852829"/>
    <lineage>
        <taxon>Bacteria</taxon>
        <taxon>candidate division WS2</taxon>
    </lineage>
</organism>
<feature type="transmembrane region" description="Helical" evidence="1">
    <location>
        <begin position="33"/>
        <end position="50"/>
    </location>
</feature>
<dbReference type="EMBL" id="MWBO01000055">
    <property type="protein sequence ID" value="OQA51944.1"/>
    <property type="molecule type" value="Genomic_DNA"/>
</dbReference>
<sequence length="160" mass="17681">MKTSYKLGLSFGSVSGVISTLGLMVGLESGTQSKMAVIGGIIMIAIADSFSDALSMHVSEESQRDKKQDFIWQVTIATFISKIAIAFSFIIPFLFFEVTSAIIFNIIWGLTLVALINYYVAKSRMSRPWGLIIEHLLIAICVIIITYLTGMLVRDYLISL</sequence>
<keyword evidence="1" id="KW-0812">Transmembrane</keyword>
<keyword evidence="1" id="KW-0472">Membrane</keyword>
<feature type="transmembrane region" description="Helical" evidence="1">
    <location>
        <begin position="70"/>
        <end position="95"/>
    </location>
</feature>
<keyword evidence="1" id="KW-1133">Transmembrane helix</keyword>
<evidence type="ECO:0000256" key="1">
    <source>
        <dbReference type="SAM" id="Phobius"/>
    </source>
</evidence>
<name>A0A1V5SCA8_9BACT</name>
<gene>
    <name evidence="2" type="ORF">BWY43_00747</name>
</gene>
<comment type="caution">
    <text evidence="2">The sequence shown here is derived from an EMBL/GenBank/DDBJ whole genome shotgun (WGS) entry which is preliminary data.</text>
</comment>
<feature type="transmembrane region" description="Helical" evidence="1">
    <location>
        <begin position="132"/>
        <end position="153"/>
    </location>
</feature>
<accession>A0A1V5SCA8</accession>